<reference evidence="1" key="1">
    <citation type="journal article" date="2021" name="Genome Biol. Evol.">
        <title>The assembled and annotated genome of the fairy-ring fungus Marasmius oreades.</title>
        <authorList>
            <person name="Hiltunen M."/>
            <person name="Ament-Velasquez S.L."/>
            <person name="Johannesson H."/>
        </authorList>
    </citation>
    <scope>NUCLEOTIDE SEQUENCE</scope>
    <source>
        <strain evidence="1">03SP1</strain>
    </source>
</reference>
<evidence type="ECO:0000313" key="2">
    <source>
        <dbReference type="Proteomes" id="UP001049176"/>
    </source>
</evidence>
<comment type="caution">
    <text evidence="1">The sequence shown here is derived from an EMBL/GenBank/DDBJ whole genome shotgun (WGS) entry which is preliminary data.</text>
</comment>
<dbReference type="OrthoDB" id="2890172at2759"/>
<gene>
    <name evidence="1" type="ORF">E1B28_007383</name>
</gene>
<keyword evidence="2" id="KW-1185">Reference proteome</keyword>
<evidence type="ECO:0000313" key="1">
    <source>
        <dbReference type="EMBL" id="KAG7093731.1"/>
    </source>
</evidence>
<dbReference type="AlphaFoldDB" id="A0A9P7S1I8"/>
<accession>A0A9P7S1I8</accession>
<name>A0A9P7S1I8_9AGAR</name>
<dbReference type="GeneID" id="66076459"/>
<dbReference type="Proteomes" id="UP001049176">
    <property type="component" value="Chromosome 4"/>
</dbReference>
<proteinExistence type="predicted"/>
<dbReference type="EMBL" id="CM032184">
    <property type="protein sequence ID" value="KAG7093731.1"/>
    <property type="molecule type" value="Genomic_DNA"/>
</dbReference>
<organism evidence="1 2">
    <name type="scientific">Marasmius oreades</name>
    <name type="common">fairy-ring Marasmius</name>
    <dbReference type="NCBI Taxonomy" id="181124"/>
    <lineage>
        <taxon>Eukaryota</taxon>
        <taxon>Fungi</taxon>
        <taxon>Dikarya</taxon>
        <taxon>Basidiomycota</taxon>
        <taxon>Agaricomycotina</taxon>
        <taxon>Agaricomycetes</taxon>
        <taxon>Agaricomycetidae</taxon>
        <taxon>Agaricales</taxon>
        <taxon>Marasmiineae</taxon>
        <taxon>Marasmiaceae</taxon>
        <taxon>Marasmius</taxon>
    </lineage>
</organism>
<dbReference type="KEGG" id="more:E1B28_007383"/>
<sequence>MVSDGLLLVTSIIDPLAHENPHTIRLTQIMTLPTLSLTFDELHDTPDSLTYRSPTDVEKSRGLSASLHVDSSDLQLDIVDSFGEFKMKRVWVRTSDDGSHDMELFQGYFLLNIFYGEEYEARGRAPIATHQLRFWGIRQNGDGSGNTGQKLRESTG</sequence>
<dbReference type="RefSeq" id="XP_043010201.1">
    <property type="nucleotide sequence ID" value="XM_043152115.1"/>
</dbReference>
<protein>
    <submittedName>
        <fullName evidence="1">Uncharacterized protein</fullName>
    </submittedName>
</protein>